<evidence type="ECO:0000256" key="1">
    <source>
        <dbReference type="SAM" id="MobiDB-lite"/>
    </source>
</evidence>
<accession>A0A0A9HLS2</accession>
<feature type="region of interest" description="Disordered" evidence="1">
    <location>
        <begin position="1"/>
        <end position="43"/>
    </location>
</feature>
<reference evidence="2" key="2">
    <citation type="journal article" date="2015" name="Data Brief">
        <title>Shoot transcriptome of the giant reed, Arundo donax.</title>
        <authorList>
            <person name="Barrero R.A."/>
            <person name="Guerrero F.D."/>
            <person name="Moolhuijzen P."/>
            <person name="Goolsby J.A."/>
            <person name="Tidwell J."/>
            <person name="Bellgard S.E."/>
            <person name="Bellgard M.I."/>
        </authorList>
    </citation>
    <scope>NUCLEOTIDE SEQUENCE</scope>
    <source>
        <tissue evidence="2">Shoot tissue taken approximately 20 cm above the soil surface</tissue>
    </source>
</reference>
<organism evidence="2">
    <name type="scientific">Arundo donax</name>
    <name type="common">Giant reed</name>
    <name type="synonym">Donax arundinaceus</name>
    <dbReference type="NCBI Taxonomy" id="35708"/>
    <lineage>
        <taxon>Eukaryota</taxon>
        <taxon>Viridiplantae</taxon>
        <taxon>Streptophyta</taxon>
        <taxon>Embryophyta</taxon>
        <taxon>Tracheophyta</taxon>
        <taxon>Spermatophyta</taxon>
        <taxon>Magnoliopsida</taxon>
        <taxon>Liliopsida</taxon>
        <taxon>Poales</taxon>
        <taxon>Poaceae</taxon>
        <taxon>PACMAD clade</taxon>
        <taxon>Arundinoideae</taxon>
        <taxon>Arundineae</taxon>
        <taxon>Arundo</taxon>
    </lineage>
</organism>
<feature type="compositionally biased region" description="Basic and acidic residues" evidence="1">
    <location>
        <begin position="22"/>
        <end position="31"/>
    </location>
</feature>
<sequence length="43" mass="4999">MERLQRKTGNISRRLRPNPSIEPRRPLHDGGRCGGTSRRCRQV</sequence>
<protein>
    <submittedName>
        <fullName evidence="2">Uncharacterized protein</fullName>
    </submittedName>
</protein>
<name>A0A0A9HLS2_ARUDO</name>
<proteinExistence type="predicted"/>
<evidence type="ECO:0000313" key="2">
    <source>
        <dbReference type="EMBL" id="JAE37667.1"/>
    </source>
</evidence>
<dbReference type="EMBL" id="GBRH01160229">
    <property type="protein sequence ID" value="JAE37667.1"/>
    <property type="molecule type" value="Transcribed_RNA"/>
</dbReference>
<dbReference type="AlphaFoldDB" id="A0A0A9HLS2"/>
<reference evidence="2" key="1">
    <citation type="submission" date="2014-09" db="EMBL/GenBank/DDBJ databases">
        <authorList>
            <person name="Magalhaes I.L.F."/>
            <person name="Oliveira U."/>
            <person name="Santos F.R."/>
            <person name="Vidigal T.H.D.A."/>
            <person name="Brescovit A.D."/>
            <person name="Santos A.J."/>
        </authorList>
    </citation>
    <scope>NUCLEOTIDE SEQUENCE</scope>
    <source>
        <tissue evidence="2">Shoot tissue taken approximately 20 cm above the soil surface</tissue>
    </source>
</reference>